<dbReference type="Proteomes" id="UP000604046">
    <property type="component" value="Unassembled WGS sequence"/>
</dbReference>
<organism evidence="2 3">
    <name type="scientific">Symbiodinium natans</name>
    <dbReference type="NCBI Taxonomy" id="878477"/>
    <lineage>
        <taxon>Eukaryota</taxon>
        <taxon>Sar</taxon>
        <taxon>Alveolata</taxon>
        <taxon>Dinophyceae</taxon>
        <taxon>Suessiales</taxon>
        <taxon>Symbiodiniaceae</taxon>
        <taxon>Symbiodinium</taxon>
    </lineage>
</organism>
<evidence type="ECO:0000313" key="2">
    <source>
        <dbReference type="EMBL" id="CAE7517345.1"/>
    </source>
</evidence>
<sequence length="609" mass="68446">MGTTLGLGRHRVSASTLEKSEIDLIGVYAFPCLFGNKRVLAEAIRRYEQNWIPLLLENPEERGLVPPLDVEWVWYCHMLNPTAYNEDMSRIAGRDEVPDHVMQALDSSEWMEGRKRAQQLWAKKFSEPFSLELQLAQAPQVDESRAGSQRSSYDFVSAAARQIDFYYQVAVLPHYQDQYFLELAVERYLDKFLELARRHPEGTWVPSSDIESATEGVWKEEFGEELYRSGGMSRGRLMLAEWRCKDQLRSALRSTADMSGLFLRQVCTEKRASMRVEHASMYRNRPKLPWVYQKDMSTKADGCRRFSCLGNCPLWSGIIQGQVVHGRSGSKSFSYVEVMKDPQQSMPVVTAHTIDSDELPSSEQVDNARECLTLDPSKEMAYLLRVAAEDVAVIVGEWVDFIEKDKWTPGTSAGHGTRMRRQHKRPGRLDVKIYSLRGRLTQCQVSERFFGDTRPRAYSFPLAALMLDECTDTVDIDLCNSAISGFSNPTSAAVSFGFALAIGALHASLQPIVDGGYPNWTVQQFSCDSLKLAGGEIPASWAINICAPLNPRPAIDAYQTSGELMMPQQWPTLEEDDLMCKGAGVIHRFAGSDDDTSDSESNSESDSQG</sequence>
<dbReference type="Pfam" id="PF07173">
    <property type="entry name" value="GRDP-like"/>
    <property type="match status" value="2"/>
</dbReference>
<evidence type="ECO:0000313" key="3">
    <source>
        <dbReference type="Proteomes" id="UP000604046"/>
    </source>
</evidence>
<feature type="region of interest" description="Disordered" evidence="1">
    <location>
        <begin position="590"/>
        <end position="609"/>
    </location>
</feature>
<proteinExistence type="predicted"/>
<dbReference type="InterPro" id="IPR009836">
    <property type="entry name" value="GRDP-like"/>
</dbReference>
<dbReference type="EMBL" id="CAJNDS010002538">
    <property type="protein sequence ID" value="CAE7517345.1"/>
    <property type="molecule type" value="Genomic_DNA"/>
</dbReference>
<comment type="caution">
    <text evidence="2">The sequence shown here is derived from an EMBL/GenBank/DDBJ whole genome shotgun (WGS) entry which is preliminary data.</text>
</comment>
<dbReference type="AlphaFoldDB" id="A0A812TA14"/>
<protein>
    <submittedName>
        <fullName evidence="2">GRDP1 protein</fullName>
    </submittedName>
</protein>
<dbReference type="PANTHER" id="PTHR34365">
    <property type="entry name" value="ENOLASE (DUF1399)"/>
    <property type="match status" value="1"/>
</dbReference>
<keyword evidence="3" id="KW-1185">Reference proteome</keyword>
<gene>
    <name evidence="2" type="primary">GRDP1</name>
    <name evidence="2" type="ORF">SNAT2548_LOCUS28958</name>
</gene>
<dbReference type="OrthoDB" id="432064at2759"/>
<feature type="compositionally biased region" description="Acidic residues" evidence="1">
    <location>
        <begin position="592"/>
        <end position="603"/>
    </location>
</feature>
<name>A0A812TA14_9DINO</name>
<accession>A0A812TA14</accession>
<evidence type="ECO:0000256" key="1">
    <source>
        <dbReference type="SAM" id="MobiDB-lite"/>
    </source>
</evidence>
<reference evidence="2" key="1">
    <citation type="submission" date="2021-02" db="EMBL/GenBank/DDBJ databases">
        <authorList>
            <person name="Dougan E. K."/>
            <person name="Rhodes N."/>
            <person name="Thang M."/>
            <person name="Chan C."/>
        </authorList>
    </citation>
    <scope>NUCLEOTIDE SEQUENCE</scope>
</reference>
<dbReference type="PANTHER" id="PTHR34365:SF7">
    <property type="entry name" value="GLYCINE-RICH DOMAIN-CONTAINING PROTEIN 1"/>
    <property type="match status" value="1"/>
</dbReference>